<reference evidence="2 3" key="1">
    <citation type="submission" date="2024-05" db="EMBL/GenBank/DDBJ databases">
        <authorList>
            <person name="Wallberg A."/>
        </authorList>
    </citation>
    <scope>NUCLEOTIDE SEQUENCE [LARGE SCALE GENOMIC DNA]</scope>
</reference>
<feature type="transmembrane region" description="Helical" evidence="1">
    <location>
        <begin position="41"/>
        <end position="59"/>
    </location>
</feature>
<evidence type="ECO:0000313" key="2">
    <source>
        <dbReference type="EMBL" id="CAL4067775.1"/>
    </source>
</evidence>
<keyword evidence="3" id="KW-1185">Reference proteome</keyword>
<keyword evidence="1" id="KW-1133">Transmembrane helix</keyword>
<evidence type="ECO:0000256" key="1">
    <source>
        <dbReference type="SAM" id="Phobius"/>
    </source>
</evidence>
<evidence type="ECO:0000313" key="3">
    <source>
        <dbReference type="Proteomes" id="UP001497623"/>
    </source>
</evidence>
<protein>
    <recommendedName>
        <fullName evidence="4">Transposase</fullName>
    </recommendedName>
</protein>
<dbReference type="EMBL" id="CAXKWB010002821">
    <property type="protein sequence ID" value="CAL4067775.1"/>
    <property type="molecule type" value="Genomic_DNA"/>
</dbReference>
<keyword evidence="1" id="KW-0472">Membrane</keyword>
<organism evidence="2 3">
    <name type="scientific">Meganyctiphanes norvegica</name>
    <name type="common">Northern krill</name>
    <name type="synonym">Thysanopoda norvegica</name>
    <dbReference type="NCBI Taxonomy" id="48144"/>
    <lineage>
        <taxon>Eukaryota</taxon>
        <taxon>Metazoa</taxon>
        <taxon>Ecdysozoa</taxon>
        <taxon>Arthropoda</taxon>
        <taxon>Crustacea</taxon>
        <taxon>Multicrustacea</taxon>
        <taxon>Malacostraca</taxon>
        <taxon>Eumalacostraca</taxon>
        <taxon>Eucarida</taxon>
        <taxon>Euphausiacea</taxon>
        <taxon>Euphausiidae</taxon>
        <taxon>Meganyctiphanes</taxon>
    </lineage>
</organism>
<keyword evidence="1" id="KW-0812">Transmembrane</keyword>
<sequence length="103" mass="12078">MPVLYTEHMEGCHSAKKKSEKKLENFLCIAIENLPDNKKHVQMYFLFILYLINTAMHALNEKKNSIKNSFENLLNPLKLSFFQRIKGSFMSFQRTLATLLNTH</sequence>
<comment type="caution">
    <text evidence="2">The sequence shown here is derived from an EMBL/GenBank/DDBJ whole genome shotgun (WGS) entry which is preliminary data.</text>
</comment>
<evidence type="ECO:0008006" key="4">
    <source>
        <dbReference type="Google" id="ProtNLM"/>
    </source>
</evidence>
<proteinExistence type="predicted"/>
<accession>A0AAV2Q2P5</accession>
<name>A0AAV2Q2P5_MEGNR</name>
<gene>
    <name evidence="2" type="ORF">MNOR_LOCUS6723</name>
</gene>
<dbReference type="Proteomes" id="UP001497623">
    <property type="component" value="Unassembled WGS sequence"/>
</dbReference>
<dbReference type="AlphaFoldDB" id="A0AAV2Q2P5"/>